<dbReference type="PANTHER" id="PTHR35372:SF2">
    <property type="entry name" value="SF3 HELICASE DOMAIN-CONTAINING PROTEIN"/>
    <property type="match status" value="1"/>
</dbReference>
<dbReference type="Gene3D" id="3.40.50.300">
    <property type="entry name" value="P-loop containing nucleotide triphosphate hydrolases"/>
    <property type="match status" value="1"/>
</dbReference>
<evidence type="ECO:0000313" key="5">
    <source>
        <dbReference type="EMBL" id="AZS06527.1"/>
    </source>
</evidence>
<keyword evidence="1" id="KW-0547">Nucleotide-binding</keyword>
<evidence type="ECO:0000256" key="2">
    <source>
        <dbReference type="ARBA" id="ARBA00022801"/>
    </source>
</evidence>
<dbReference type="InterPro" id="IPR014819">
    <property type="entry name" value="PriCT_2"/>
</dbReference>
<dbReference type="SUPFAM" id="SSF52540">
    <property type="entry name" value="P-loop containing nucleoside triphosphate hydrolases"/>
    <property type="match status" value="1"/>
</dbReference>
<proteinExistence type="predicted"/>
<dbReference type="EMBL" id="MK203850">
    <property type="protein sequence ID" value="AZS06527.1"/>
    <property type="molecule type" value="Genomic_DNA"/>
</dbReference>
<reference evidence="5 6" key="1">
    <citation type="submission" date="2018-11" db="EMBL/GenBank/DDBJ databases">
        <title>Isolation and Complete Genome Sequence of a Novel Alteromonas Phage ZP6.</title>
        <authorList>
            <person name="Han J."/>
        </authorList>
    </citation>
    <scope>NUCLEOTIDE SEQUENCE [LARGE SCALE GENOMIC DNA]</scope>
</reference>
<dbReference type="GO" id="GO:0016817">
    <property type="term" value="F:hydrolase activity, acting on acid anhydrides"/>
    <property type="evidence" value="ECO:0007669"/>
    <property type="project" value="InterPro"/>
</dbReference>
<dbReference type="CDD" id="cd04859">
    <property type="entry name" value="Prim_Pol"/>
    <property type="match status" value="1"/>
</dbReference>
<dbReference type="Pfam" id="PF19263">
    <property type="entry name" value="DUF5906"/>
    <property type="match status" value="1"/>
</dbReference>
<keyword evidence="6" id="KW-1185">Reference proteome</keyword>
<dbReference type="PANTHER" id="PTHR35372">
    <property type="entry name" value="ATP BINDING PROTEIN-RELATED"/>
    <property type="match status" value="1"/>
</dbReference>
<dbReference type="RefSeq" id="YP_010668073.1">
    <property type="nucleotide sequence ID" value="NC_070953.1"/>
</dbReference>
<protein>
    <submittedName>
        <fullName evidence="5">Integrase</fullName>
    </submittedName>
</protein>
<dbReference type="InterPro" id="IPR051620">
    <property type="entry name" value="ORF904-like_C"/>
</dbReference>
<organism evidence="5 6">
    <name type="scientific">Alteromonas phage ZP6</name>
    <dbReference type="NCBI Taxonomy" id="2492447"/>
    <lineage>
        <taxon>Viruses</taxon>
        <taxon>Duplodnaviria</taxon>
        <taxon>Heunggongvirae</taxon>
        <taxon>Uroviricota</taxon>
        <taxon>Caudoviricetes</taxon>
        <taxon>Mareflavirus</taxon>
        <taxon>Mareflavirus ZP6</taxon>
    </lineage>
</organism>
<dbReference type="InterPro" id="IPR015330">
    <property type="entry name" value="DNA_primase/pol_bifunc_N"/>
</dbReference>
<dbReference type="GO" id="GO:0005524">
    <property type="term" value="F:ATP binding"/>
    <property type="evidence" value="ECO:0007669"/>
    <property type="project" value="UniProtKB-KW"/>
</dbReference>
<name>A0A3S9U871_9CAUD</name>
<keyword evidence="2" id="KW-0378">Hydrolase</keyword>
<evidence type="ECO:0000256" key="1">
    <source>
        <dbReference type="ARBA" id="ARBA00022741"/>
    </source>
</evidence>
<dbReference type="InterPro" id="IPR014015">
    <property type="entry name" value="Helicase_SF3_DNA-vir"/>
</dbReference>
<evidence type="ECO:0000259" key="4">
    <source>
        <dbReference type="PROSITE" id="PS51206"/>
    </source>
</evidence>
<dbReference type="SMART" id="SM00943">
    <property type="entry name" value="Prim-Pol"/>
    <property type="match status" value="1"/>
</dbReference>
<evidence type="ECO:0000256" key="3">
    <source>
        <dbReference type="ARBA" id="ARBA00022840"/>
    </source>
</evidence>
<accession>A0A3S9U871</accession>
<dbReference type="PROSITE" id="PS51206">
    <property type="entry name" value="SF3_HELICASE_1"/>
    <property type="match status" value="1"/>
</dbReference>
<dbReference type="InterPro" id="IPR027417">
    <property type="entry name" value="P-loop_NTPase"/>
</dbReference>
<dbReference type="Pfam" id="PF09250">
    <property type="entry name" value="Prim-Pol"/>
    <property type="match status" value="1"/>
</dbReference>
<dbReference type="SUPFAM" id="SSF56747">
    <property type="entry name" value="Prim-pol domain"/>
    <property type="match status" value="1"/>
</dbReference>
<dbReference type="GeneID" id="77944214"/>
<dbReference type="KEGG" id="vg:77944214"/>
<dbReference type="Proteomes" id="UP000286786">
    <property type="component" value="Genome"/>
</dbReference>
<evidence type="ECO:0000313" key="6">
    <source>
        <dbReference type="Proteomes" id="UP000286786"/>
    </source>
</evidence>
<feature type="domain" description="SF3 helicase" evidence="4">
    <location>
        <begin position="436"/>
        <end position="604"/>
    </location>
</feature>
<dbReference type="Pfam" id="PF08707">
    <property type="entry name" value="PriCT_2"/>
    <property type="match status" value="1"/>
</dbReference>
<sequence>MNLDYSQIKQIEEIDDWDDKILAAAVMYAEAGFYVIPIRRNQKAIPKKEDNMGYNKSSRNPKTVAEWYKGKFKGWNIGLACGAKDGIFVLDVDNGEKNGFPAYEAMIEDHGEFDTMVQRTPSGGLHVVFSWFENGRSSTSAIATGMDTRGGDGACRSHIVAWPSRIDGKCYEWEKVGGVSEAPEWLADLLGVPWERNETQGRGSEEVGEDQLERTYTRRELWKMLSHIDPDELEYEEWLKIGQAIHTQHPDEDGLALWDKWSQKGGRYEKGECDLRWSGFKPYGPVRIGTLVYFAQRGGYIAKPNVTELEQNTDKSDYEQLIDEMNAEWGIAVVGGKIRVIGQKLNSDPERDLVMLSLDDFKNLNMNKKIAITDGAGKVKPIAKSQIWLADEGRKEFTGGVEFRPDQPPEFESVVGLTYNMWRGWTVEPEQGDWSCLRRHIEEVICSGNEEHYTWLLDWMADLYQDPAKPKGCAVVLKGLEGSGKGTLFEAIGRTIGRHYKHLTQDKHLTGSFNGHLQDALLIFADEVVYGGEKKSAGALKALVTEPKLMVERKGLDAYSYDNYARIGIASNEDWFIPAGPQSRRWFVLETSSSKTKDRKWFNNIYQEMANGGIEAMMYDLLNREITSDLKRAPETALLKDQQERYIASIADTFQGWWADCLDRGVIDVIDEGNEDGEIGAARWPSLVDRTAIYDVYEDWCNAKRYERRQIKTKTEFNRLMERYGAKTVRPRTGDEIRRRMFDLGELDYHCDMFKNITGQTAGE</sequence>
<keyword evidence="3" id="KW-0067">ATP-binding</keyword>
<dbReference type="InterPro" id="IPR045455">
    <property type="entry name" value="NrS-1_pol-like_helicase"/>
</dbReference>